<name>A0A1I7UKD5_9PELO</name>
<sequence>MGNVKRKTNVKTLWIVSYQNMELSLELDAFARFPSPGKPNIYDGSFEKCNELNEKGDHRKKYCYVIQADKEHENCRWDYHSVLFEPNRTAFGICVPEVCHGKDYTTMFENMRKPFNFMMDRPVCAVFCTVREIPKKAMFYVYTLVVREKNK</sequence>
<evidence type="ECO:0000313" key="2">
    <source>
        <dbReference type="Proteomes" id="UP000095282"/>
    </source>
</evidence>
<dbReference type="Pfam" id="PF20146">
    <property type="entry name" value="NRF"/>
    <property type="match status" value="1"/>
</dbReference>
<keyword evidence="2" id="KW-1185">Reference proteome</keyword>
<dbReference type="WBParaSite" id="Csp11.Scaffold630.g16837.t1">
    <property type="protein sequence ID" value="Csp11.Scaffold630.g16837.t1"/>
    <property type="gene ID" value="Csp11.Scaffold630.g16837"/>
</dbReference>
<evidence type="ECO:0000313" key="3">
    <source>
        <dbReference type="WBParaSite" id="Csp11.Scaffold630.g16837.t1"/>
    </source>
</evidence>
<protein>
    <submittedName>
        <fullName evidence="3">NRF domain-containing protein</fullName>
    </submittedName>
</protein>
<dbReference type="eggNOG" id="KOG3700">
    <property type="taxonomic scope" value="Eukaryota"/>
</dbReference>
<evidence type="ECO:0000259" key="1">
    <source>
        <dbReference type="SMART" id="SM00703"/>
    </source>
</evidence>
<dbReference type="InterPro" id="IPR006621">
    <property type="entry name" value="Nose-resist-to-fluoxetine_N"/>
</dbReference>
<reference evidence="3" key="1">
    <citation type="submission" date="2016-11" db="UniProtKB">
        <authorList>
            <consortium name="WormBaseParasite"/>
        </authorList>
    </citation>
    <scope>IDENTIFICATION</scope>
</reference>
<dbReference type="AlphaFoldDB" id="A0A1I7UKD5"/>
<feature type="domain" description="Nose resistant-to-fluoxetine protein N-terminal" evidence="1">
    <location>
        <begin position="11"/>
        <end position="130"/>
    </location>
</feature>
<dbReference type="Proteomes" id="UP000095282">
    <property type="component" value="Unplaced"/>
</dbReference>
<dbReference type="SMART" id="SM00703">
    <property type="entry name" value="NRF"/>
    <property type="match status" value="1"/>
</dbReference>
<proteinExistence type="predicted"/>
<organism evidence="2 3">
    <name type="scientific">Caenorhabditis tropicalis</name>
    <dbReference type="NCBI Taxonomy" id="1561998"/>
    <lineage>
        <taxon>Eukaryota</taxon>
        <taxon>Metazoa</taxon>
        <taxon>Ecdysozoa</taxon>
        <taxon>Nematoda</taxon>
        <taxon>Chromadorea</taxon>
        <taxon>Rhabditida</taxon>
        <taxon>Rhabditina</taxon>
        <taxon>Rhabditomorpha</taxon>
        <taxon>Rhabditoidea</taxon>
        <taxon>Rhabditidae</taxon>
        <taxon>Peloderinae</taxon>
        <taxon>Caenorhabditis</taxon>
    </lineage>
</organism>
<accession>A0A1I7UKD5</accession>